<dbReference type="InterPro" id="IPR029058">
    <property type="entry name" value="AB_hydrolase_fold"/>
</dbReference>
<dbReference type="Proteomes" id="UP000194931">
    <property type="component" value="Unassembled WGS sequence"/>
</dbReference>
<dbReference type="PANTHER" id="PTHR43056:SF10">
    <property type="entry name" value="COCE_NOND FAMILY, PUTATIVE (AFU_ORTHOLOGUE AFUA_7G00600)-RELATED"/>
    <property type="match status" value="1"/>
</dbReference>
<proteinExistence type="predicted"/>
<dbReference type="eggNOG" id="COG2936">
    <property type="taxonomic scope" value="Bacteria"/>
</dbReference>
<dbReference type="SUPFAM" id="SSF53474">
    <property type="entry name" value="alpha/beta-Hydrolases"/>
    <property type="match status" value="1"/>
</dbReference>
<dbReference type="EMBL" id="JOPJ01000003">
    <property type="protein sequence ID" value="OUJ13775.1"/>
    <property type="molecule type" value="Genomic_DNA"/>
</dbReference>
<dbReference type="Gene3D" id="1.10.3020.10">
    <property type="entry name" value="alpha-amino acid ester hydrolase ( Helical cap domain)"/>
    <property type="match status" value="1"/>
</dbReference>
<dbReference type="AlphaFoldDB" id="A0A252BXU7"/>
<dbReference type="Pfam" id="PF02129">
    <property type="entry name" value="Peptidase_S15"/>
    <property type="match status" value="1"/>
</dbReference>
<dbReference type="PANTHER" id="PTHR43056">
    <property type="entry name" value="PEPTIDASE S9 PROLYL OLIGOPEPTIDASE"/>
    <property type="match status" value="1"/>
</dbReference>
<dbReference type="Pfam" id="PF08530">
    <property type="entry name" value="PepX_C"/>
    <property type="match status" value="1"/>
</dbReference>
<evidence type="ECO:0000256" key="1">
    <source>
        <dbReference type="ARBA" id="ARBA00022801"/>
    </source>
</evidence>
<gene>
    <name evidence="4" type="ORF">HK26_06670</name>
</gene>
<feature type="domain" description="Xaa-Pro dipeptidyl-peptidase C-terminal" evidence="3">
    <location>
        <begin position="341"/>
        <end position="597"/>
    </location>
</feature>
<dbReference type="SUPFAM" id="SSF49785">
    <property type="entry name" value="Galactose-binding domain-like"/>
    <property type="match status" value="1"/>
</dbReference>
<dbReference type="STRING" id="1236501.GCA_000613865_01281"/>
<dbReference type="Gene3D" id="3.40.50.1820">
    <property type="entry name" value="alpha/beta hydrolase"/>
    <property type="match status" value="1"/>
</dbReference>
<dbReference type="SMART" id="SM00939">
    <property type="entry name" value="PepX_C"/>
    <property type="match status" value="1"/>
</dbReference>
<sequence length="613" mass="66584">MAALAVSHAHAGTLPDTIGRGACAVHKQTDVAATMRDGVVLRADVYTPVTKDKVPVLLMRTQYGKAGAQTDPSRFHSPDWFASHCYIVAVQDIRGQGKSDGVFYEYRNDRDDGYDTVEWAARLPGSTGKVGMYGSSYVGATQWLAATATPPSLATIVPSNTGSDYGDGWTYEDGAFRLAFIEPWMMEDIASSAAENRGDKKLAAELAAQGHNAAALMRQRPYATFTPFTVDGENVAPYFYDAVKHSTSDAYWKAFDIKSRYAKVTVPVLAFDGWYDSFLSGALENFNGMQAQGGSAAARANQRIVIGPWDHIGWGRPDSSVSPRLKAIGPVANSPVNELMLLWFDHVLKGMDNGVQTGPRVDYFTMGENRWHTASSWPIAGTQYQKWYLGSGRSASSVMGDGSLTPEHQDKHSTTKTDTFVYDPHNPVPSVGGHSCCEWSFGPQGQYDQSQVEQRPDILVYTSKPLDAPLAVTGPITVDLFATSTATDTDFTAKLVDVAPDGTALNLNNGIQVARFRNSLSTPELITPGAVYEYRIKVWPTSNLFLKGHSIRLEISSSDYPQFAPNPNTGEVFGQSDRMLVATQTILHDSKHPSALVLPVIPVTQGGDHPPAL</sequence>
<dbReference type="InterPro" id="IPR005674">
    <property type="entry name" value="CocE/Ser_esterase"/>
</dbReference>
<comment type="caution">
    <text evidence="4">The sequence shown here is derived from an EMBL/GenBank/DDBJ whole genome shotgun (WGS) entry which is preliminary data.</text>
</comment>
<protein>
    <submittedName>
        <fullName evidence="4">Peptidase</fullName>
    </submittedName>
</protein>
<dbReference type="InterPro" id="IPR000383">
    <property type="entry name" value="Xaa-Pro-like_dom"/>
</dbReference>
<evidence type="ECO:0000313" key="4">
    <source>
        <dbReference type="EMBL" id="OUJ13775.1"/>
    </source>
</evidence>
<keyword evidence="5" id="KW-1185">Reference proteome</keyword>
<organism evidence="4 5">
    <name type="scientific">Acetobacter okinawensis</name>
    <dbReference type="NCBI Taxonomy" id="1076594"/>
    <lineage>
        <taxon>Bacteria</taxon>
        <taxon>Pseudomonadati</taxon>
        <taxon>Pseudomonadota</taxon>
        <taxon>Alphaproteobacteria</taxon>
        <taxon>Acetobacterales</taxon>
        <taxon>Acetobacteraceae</taxon>
        <taxon>Acetobacter</taxon>
    </lineage>
</organism>
<evidence type="ECO:0000256" key="2">
    <source>
        <dbReference type="SAM" id="MobiDB-lite"/>
    </source>
</evidence>
<feature type="region of interest" description="Disordered" evidence="2">
    <location>
        <begin position="398"/>
        <end position="422"/>
    </location>
</feature>
<evidence type="ECO:0000313" key="5">
    <source>
        <dbReference type="Proteomes" id="UP000194931"/>
    </source>
</evidence>
<dbReference type="GO" id="GO:0008239">
    <property type="term" value="F:dipeptidyl-peptidase activity"/>
    <property type="evidence" value="ECO:0007669"/>
    <property type="project" value="InterPro"/>
</dbReference>
<evidence type="ECO:0000259" key="3">
    <source>
        <dbReference type="SMART" id="SM00939"/>
    </source>
</evidence>
<dbReference type="InterPro" id="IPR013736">
    <property type="entry name" value="Xaa-Pro_dipept_C"/>
</dbReference>
<dbReference type="InterPro" id="IPR050585">
    <property type="entry name" value="Xaa-Pro_dipeptidyl-ppase/CocE"/>
</dbReference>
<dbReference type="Gene3D" id="2.60.120.260">
    <property type="entry name" value="Galactose-binding domain-like"/>
    <property type="match status" value="1"/>
</dbReference>
<dbReference type="NCBIfam" id="TIGR00976">
    <property type="entry name" value="CocE_NonD"/>
    <property type="match status" value="1"/>
</dbReference>
<name>A0A252BXU7_9PROT</name>
<accession>A0A252BXU7</accession>
<dbReference type="InterPro" id="IPR008979">
    <property type="entry name" value="Galactose-bd-like_sf"/>
</dbReference>
<reference evidence="5" key="1">
    <citation type="submission" date="2014-06" db="EMBL/GenBank/DDBJ databases">
        <authorList>
            <person name="Winans N.J."/>
            <person name="Newell P.D."/>
            <person name="Douglas A.E."/>
        </authorList>
    </citation>
    <scope>NUCLEOTIDE SEQUENCE [LARGE SCALE GENOMIC DNA]</scope>
</reference>
<keyword evidence="1" id="KW-0378">Hydrolase</keyword>